<comment type="catalytic activity">
    <reaction evidence="1">
        <text>ATP + protein L-histidine = ADP + protein N-phospho-L-histidine.</text>
        <dbReference type="EC" id="2.7.13.3"/>
    </reaction>
</comment>
<dbReference type="EMBL" id="FOQO01000001">
    <property type="protein sequence ID" value="SFH84994.1"/>
    <property type="molecule type" value="Genomic_DNA"/>
</dbReference>
<proteinExistence type="predicted"/>
<dbReference type="PANTHER" id="PTHR43711">
    <property type="entry name" value="TWO-COMPONENT HISTIDINE KINASE"/>
    <property type="match status" value="1"/>
</dbReference>
<dbReference type="SUPFAM" id="SSF48452">
    <property type="entry name" value="TPR-like"/>
    <property type="match status" value="1"/>
</dbReference>
<evidence type="ECO:0000256" key="1">
    <source>
        <dbReference type="ARBA" id="ARBA00000085"/>
    </source>
</evidence>
<dbReference type="SUPFAM" id="SSF47384">
    <property type="entry name" value="Homodimeric domain of signal transducing histidine kinase"/>
    <property type="match status" value="1"/>
</dbReference>
<dbReference type="OrthoDB" id="9810447at2"/>
<dbReference type="GO" id="GO:0000155">
    <property type="term" value="F:phosphorelay sensor kinase activity"/>
    <property type="evidence" value="ECO:0007669"/>
    <property type="project" value="InterPro"/>
</dbReference>
<dbReference type="PROSITE" id="PS50109">
    <property type="entry name" value="HIS_KIN"/>
    <property type="match status" value="1"/>
</dbReference>
<keyword evidence="6" id="KW-0472">Membrane</keyword>
<evidence type="ECO:0000259" key="7">
    <source>
        <dbReference type="PROSITE" id="PS50109"/>
    </source>
</evidence>
<dbReference type="CDD" id="cd00082">
    <property type="entry name" value="HisKA"/>
    <property type="match status" value="1"/>
</dbReference>
<keyword evidence="3" id="KW-0808">Transferase</keyword>
<accession>A0A1I3DE26</accession>
<dbReference type="STRING" id="1477437.SAMN05444682_101425"/>
<dbReference type="CDD" id="cd00075">
    <property type="entry name" value="HATPase"/>
    <property type="match status" value="1"/>
</dbReference>
<dbReference type="RefSeq" id="WP_090623515.1">
    <property type="nucleotide sequence ID" value="NZ_FOQO01000001.1"/>
</dbReference>
<dbReference type="Gene3D" id="1.25.40.10">
    <property type="entry name" value="Tetratricopeptide repeat domain"/>
    <property type="match status" value="1"/>
</dbReference>
<evidence type="ECO:0000256" key="5">
    <source>
        <dbReference type="ARBA" id="ARBA00023012"/>
    </source>
</evidence>
<dbReference type="SUPFAM" id="SSF55874">
    <property type="entry name" value="ATPase domain of HSP90 chaperone/DNA topoisomerase II/histidine kinase"/>
    <property type="match status" value="1"/>
</dbReference>
<dbReference type="InterPro" id="IPR036890">
    <property type="entry name" value="HATPase_C_sf"/>
</dbReference>
<dbReference type="EC" id="2.7.13.3" evidence="2"/>
<keyword evidence="4 8" id="KW-0418">Kinase</keyword>
<dbReference type="Gene3D" id="3.30.565.10">
    <property type="entry name" value="Histidine kinase-like ATPase, C-terminal domain"/>
    <property type="match status" value="1"/>
</dbReference>
<evidence type="ECO:0000313" key="9">
    <source>
        <dbReference type="Proteomes" id="UP000198670"/>
    </source>
</evidence>
<dbReference type="InterPro" id="IPR050736">
    <property type="entry name" value="Sensor_HK_Regulatory"/>
</dbReference>
<feature type="domain" description="Histidine kinase" evidence="7">
    <location>
        <begin position="450"/>
        <end position="664"/>
    </location>
</feature>
<evidence type="ECO:0000256" key="4">
    <source>
        <dbReference type="ARBA" id="ARBA00022777"/>
    </source>
</evidence>
<dbReference type="InterPro" id="IPR011990">
    <property type="entry name" value="TPR-like_helical_dom_sf"/>
</dbReference>
<feature type="transmembrane region" description="Helical" evidence="6">
    <location>
        <begin position="408"/>
        <end position="427"/>
    </location>
</feature>
<dbReference type="PANTHER" id="PTHR43711:SF1">
    <property type="entry name" value="HISTIDINE KINASE 1"/>
    <property type="match status" value="1"/>
</dbReference>
<evidence type="ECO:0000256" key="2">
    <source>
        <dbReference type="ARBA" id="ARBA00012438"/>
    </source>
</evidence>
<dbReference type="Proteomes" id="UP000198670">
    <property type="component" value="Unassembled WGS sequence"/>
</dbReference>
<sequence length="666" mass="75712">MSSSRKNTYGAILFPLCALVVLLWACCESDRGKSLNEGTYSALYDSLSVEVTYMDSLMESGNLLVLENHVKQLRMSEDAWLQAMDAPEYAWMSFWMALFYTRLGDLQTAKHYSELAIDRLDSLKMTPYNLTFTTTVLNNAAGIEAEMGNFSRSIQLLFRAITYYKGDTINEDMIDLYNNIGHNYNVVGAYDLAAQYFERQRVLTWQLGIESGYGRYHRNMGEMYSNMGQYEAGIDHMKQAADYFHRFGQSDDELYVNTLLAQNYIALNQLDEAEQLLRGNLRETERLQLWETYVETAISLFDFHVARGNEVAAFEAIEQGLSRIHMNNTARMQLKIYDRLINYYEQKGGFREAFTYITERNAIQDSVFNVDKRDFMREMTVKYETDRKNDQISQLELDNQRERRIKTVYLVGLLVLAAIIFLIARLLRRISVQKKTLEEVNATKDRLFSIIAHDLRSPMIALQGMGNLIEHHLRNGNGEKLLQLGNKTGEALTRINHLLDNLLNWAVTNSNRISYNPIEQDVARLLEEALAVHNAAAEAKGIRLSVDVDAVSVWVDLNMAATVLRNLISNAIKYAPVGSTVRIGGAFDPNYYVVRIQDEGGGIPQKVIDELQQTEAALVSGGSRQSFGLGLRLAMYFAKKNRGRLTIRNELKGALAEIYLPLAASS</sequence>
<dbReference type="SMART" id="SM00388">
    <property type="entry name" value="HisKA"/>
    <property type="match status" value="1"/>
</dbReference>
<dbReference type="InterPro" id="IPR005467">
    <property type="entry name" value="His_kinase_dom"/>
</dbReference>
<keyword evidence="5" id="KW-0902">Two-component regulatory system</keyword>
<dbReference type="Gene3D" id="1.10.287.130">
    <property type="match status" value="1"/>
</dbReference>
<reference evidence="8 9" key="1">
    <citation type="submission" date="2016-10" db="EMBL/GenBank/DDBJ databases">
        <authorList>
            <person name="de Groot N.N."/>
        </authorList>
    </citation>
    <scope>NUCLEOTIDE SEQUENCE [LARGE SCALE GENOMIC DNA]</scope>
    <source>
        <strain evidence="8 9">RK1</strain>
    </source>
</reference>
<protein>
    <recommendedName>
        <fullName evidence="2">histidine kinase</fullName>
        <ecNumber evidence="2">2.7.13.3</ecNumber>
    </recommendedName>
</protein>
<dbReference type="AlphaFoldDB" id="A0A1I3DE26"/>
<dbReference type="InterPro" id="IPR036097">
    <property type="entry name" value="HisK_dim/P_sf"/>
</dbReference>
<keyword evidence="6" id="KW-1133">Transmembrane helix</keyword>
<dbReference type="InterPro" id="IPR003661">
    <property type="entry name" value="HisK_dim/P_dom"/>
</dbReference>
<keyword evidence="9" id="KW-1185">Reference proteome</keyword>
<evidence type="ECO:0000256" key="6">
    <source>
        <dbReference type="SAM" id="Phobius"/>
    </source>
</evidence>
<name>A0A1I3DE26_9SPHI</name>
<dbReference type="InterPro" id="IPR003594">
    <property type="entry name" value="HATPase_dom"/>
</dbReference>
<gene>
    <name evidence="8" type="ORF">SAMN05444682_101425</name>
</gene>
<dbReference type="Pfam" id="PF02518">
    <property type="entry name" value="HATPase_c"/>
    <property type="match status" value="1"/>
</dbReference>
<keyword evidence="6" id="KW-0812">Transmembrane</keyword>
<dbReference type="SMART" id="SM00387">
    <property type="entry name" value="HATPase_c"/>
    <property type="match status" value="1"/>
</dbReference>
<evidence type="ECO:0000256" key="3">
    <source>
        <dbReference type="ARBA" id="ARBA00022679"/>
    </source>
</evidence>
<evidence type="ECO:0000313" key="8">
    <source>
        <dbReference type="EMBL" id="SFH84994.1"/>
    </source>
</evidence>
<organism evidence="8 9">
    <name type="scientific">Parapedobacter indicus</name>
    <dbReference type="NCBI Taxonomy" id="1477437"/>
    <lineage>
        <taxon>Bacteria</taxon>
        <taxon>Pseudomonadati</taxon>
        <taxon>Bacteroidota</taxon>
        <taxon>Sphingobacteriia</taxon>
        <taxon>Sphingobacteriales</taxon>
        <taxon>Sphingobacteriaceae</taxon>
        <taxon>Parapedobacter</taxon>
    </lineage>
</organism>